<feature type="chain" id="PRO_5046123929" description="Secreted protein" evidence="2">
    <location>
        <begin position="22"/>
        <end position="221"/>
    </location>
</feature>
<gene>
    <name evidence="3" type="ORF">ACFO0C_03530</name>
</gene>
<comment type="caution">
    <text evidence="3">The sequence shown here is derived from an EMBL/GenBank/DDBJ whole genome shotgun (WGS) entry which is preliminary data.</text>
</comment>
<proteinExistence type="predicted"/>
<name>A0ABV8INL4_9ACTN</name>
<keyword evidence="2" id="KW-0732">Signal</keyword>
<protein>
    <recommendedName>
        <fullName evidence="5">Secreted protein</fullName>
    </recommendedName>
</protein>
<accession>A0ABV8INL4</accession>
<evidence type="ECO:0000313" key="3">
    <source>
        <dbReference type="EMBL" id="MFC4063988.1"/>
    </source>
</evidence>
<dbReference type="EMBL" id="JBHSBL010000004">
    <property type="protein sequence ID" value="MFC4063988.1"/>
    <property type="molecule type" value="Genomic_DNA"/>
</dbReference>
<evidence type="ECO:0000256" key="2">
    <source>
        <dbReference type="SAM" id="SignalP"/>
    </source>
</evidence>
<reference evidence="4" key="1">
    <citation type="journal article" date="2019" name="Int. J. Syst. Evol. Microbiol.">
        <title>The Global Catalogue of Microorganisms (GCM) 10K type strain sequencing project: providing services to taxonomists for standard genome sequencing and annotation.</title>
        <authorList>
            <consortium name="The Broad Institute Genomics Platform"/>
            <consortium name="The Broad Institute Genome Sequencing Center for Infectious Disease"/>
            <person name="Wu L."/>
            <person name="Ma J."/>
        </authorList>
    </citation>
    <scope>NUCLEOTIDE SEQUENCE [LARGE SCALE GENOMIC DNA]</scope>
    <source>
        <strain evidence="4">TBRC 5832</strain>
    </source>
</reference>
<organism evidence="3 4">
    <name type="scientific">Actinoplanes subglobosus</name>
    <dbReference type="NCBI Taxonomy" id="1547892"/>
    <lineage>
        <taxon>Bacteria</taxon>
        <taxon>Bacillati</taxon>
        <taxon>Actinomycetota</taxon>
        <taxon>Actinomycetes</taxon>
        <taxon>Micromonosporales</taxon>
        <taxon>Micromonosporaceae</taxon>
        <taxon>Actinoplanes</taxon>
    </lineage>
</organism>
<dbReference type="RefSeq" id="WP_378065029.1">
    <property type="nucleotide sequence ID" value="NZ_JBHSBL010000004.1"/>
</dbReference>
<keyword evidence="4" id="KW-1185">Reference proteome</keyword>
<feature type="region of interest" description="Disordered" evidence="1">
    <location>
        <begin position="22"/>
        <end position="69"/>
    </location>
</feature>
<sequence length="221" mass="23266">MIIVALAVLALAGLAVRQLTGADRDAERGAAAEATTRSVTAEGADAPVGPDGSPAPGGGVMEPGTSDTDPARIVYTMPPLGPIPGTGIEAVVSAWEKRWKVTLKSSPETRERSTIVDYPLGGGRLHLALRTTASGAETESVVCILDHGTKKVDRKVQDGIVNDCLFAALEPSERAEATTWLNAQDYQGKVDFQTQRKSMTRFDLTLKAMPGIATVSLEGRP</sequence>
<dbReference type="Proteomes" id="UP001595867">
    <property type="component" value="Unassembled WGS sequence"/>
</dbReference>
<evidence type="ECO:0000313" key="4">
    <source>
        <dbReference type="Proteomes" id="UP001595867"/>
    </source>
</evidence>
<evidence type="ECO:0008006" key="5">
    <source>
        <dbReference type="Google" id="ProtNLM"/>
    </source>
</evidence>
<evidence type="ECO:0000256" key="1">
    <source>
        <dbReference type="SAM" id="MobiDB-lite"/>
    </source>
</evidence>
<feature type="signal peptide" evidence="2">
    <location>
        <begin position="1"/>
        <end position="21"/>
    </location>
</feature>